<dbReference type="Gene3D" id="1.20.5.4130">
    <property type="match status" value="1"/>
</dbReference>
<dbReference type="Pfam" id="PF00931">
    <property type="entry name" value="NB-ARC"/>
    <property type="match status" value="1"/>
</dbReference>
<dbReference type="InterPro" id="IPR058922">
    <property type="entry name" value="WHD_DRP"/>
</dbReference>
<accession>A0A9D5HF83</accession>
<dbReference type="EMBL" id="JAGGNH010000004">
    <property type="protein sequence ID" value="KAJ0974284.1"/>
    <property type="molecule type" value="Genomic_DNA"/>
</dbReference>
<dbReference type="Pfam" id="PF23598">
    <property type="entry name" value="LRR_14"/>
    <property type="match status" value="1"/>
</dbReference>
<keyword evidence="4" id="KW-0547">Nucleotide-binding</keyword>
<feature type="domain" description="NB-ARC" evidence="7">
    <location>
        <begin position="192"/>
        <end position="347"/>
    </location>
</feature>
<dbReference type="InterPro" id="IPR055414">
    <property type="entry name" value="LRR_R13L4/SHOC2-like"/>
</dbReference>
<dbReference type="Pfam" id="PF18052">
    <property type="entry name" value="Rx_N"/>
    <property type="match status" value="1"/>
</dbReference>
<dbReference type="Gene3D" id="1.10.8.430">
    <property type="entry name" value="Helical domain of apoptotic protease-activating factors"/>
    <property type="match status" value="1"/>
</dbReference>
<evidence type="ECO:0000259" key="8">
    <source>
        <dbReference type="Pfam" id="PF18052"/>
    </source>
</evidence>
<keyword evidence="3" id="KW-0677">Repeat</keyword>
<dbReference type="Gene3D" id="3.40.50.300">
    <property type="entry name" value="P-loop containing nucleotide triphosphate hydrolases"/>
    <property type="match status" value="1"/>
</dbReference>
<dbReference type="Gene3D" id="3.80.10.10">
    <property type="entry name" value="Ribonuclease Inhibitor"/>
    <property type="match status" value="1"/>
</dbReference>
<comment type="caution">
    <text evidence="11">The sequence shown here is derived from an EMBL/GenBank/DDBJ whole genome shotgun (WGS) entry which is preliminary data.</text>
</comment>
<gene>
    <name evidence="11" type="ORF">J5N97_016249</name>
</gene>
<dbReference type="PRINTS" id="PR00364">
    <property type="entry name" value="DISEASERSIST"/>
</dbReference>
<dbReference type="GO" id="GO:0051707">
    <property type="term" value="P:response to other organism"/>
    <property type="evidence" value="ECO:0007669"/>
    <property type="project" value="UniProtKB-ARBA"/>
</dbReference>
<reference evidence="11" key="1">
    <citation type="submission" date="2021-03" db="EMBL/GenBank/DDBJ databases">
        <authorList>
            <person name="Li Z."/>
            <person name="Yang C."/>
        </authorList>
    </citation>
    <scope>NUCLEOTIDE SEQUENCE</scope>
    <source>
        <strain evidence="11">Dzin_1.0</strain>
        <tissue evidence="11">Leaf</tissue>
    </source>
</reference>
<evidence type="ECO:0000256" key="6">
    <source>
        <dbReference type="ARBA" id="ARBA00022840"/>
    </source>
</evidence>
<name>A0A9D5HF83_9LILI</name>
<dbReference type="PANTHER" id="PTHR36766">
    <property type="entry name" value="PLANT BROAD-SPECTRUM MILDEW RESISTANCE PROTEIN RPW8"/>
    <property type="match status" value="1"/>
</dbReference>
<dbReference type="GO" id="GO:0006952">
    <property type="term" value="P:defense response"/>
    <property type="evidence" value="ECO:0007669"/>
    <property type="project" value="UniProtKB-KW"/>
</dbReference>
<reference evidence="11" key="2">
    <citation type="journal article" date="2022" name="Hortic Res">
        <title>The genome of Dioscorea zingiberensis sheds light on the biosynthesis, origin and evolution of the medicinally important diosgenin saponins.</title>
        <authorList>
            <person name="Li Y."/>
            <person name="Tan C."/>
            <person name="Li Z."/>
            <person name="Guo J."/>
            <person name="Li S."/>
            <person name="Chen X."/>
            <person name="Wang C."/>
            <person name="Dai X."/>
            <person name="Yang H."/>
            <person name="Song W."/>
            <person name="Hou L."/>
            <person name="Xu J."/>
            <person name="Tong Z."/>
            <person name="Xu A."/>
            <person name="Yuan X."/>
            <person name="Wang W."/>
            <person name="Yang Q."/>
            <person name="Chen L."/>
            <person name="Sun Z."/>
            <person name="Wang K."/>
            <person name="Pan B."/>
            <person name="Chen J."/>
            <person name="Bao Y."/>
            <person name="Liu F."/>
            <person name="Qi X."/>
            <person name="Gang D.R."/>
            <person name="Wen J."/>
            <person name="Li J."/>
        </authorList>
    </citation>
    <scope>NUCLEOTIDE SEQUENCE</scope>
    <source>
        <strain evidence="11">Dzin_1.0</strain>
    </source>
</reference>
<protein>
    <recommendedName>
        <fullName evidence="13">Disease resistance protein RGA3</fullName>
    </recommendedName>
</protein>
<sequence>MAMIVDAIVGKLLERVTGLVEEKAIMVLGVKDELQKLQRTMKRIGLLLKDAEKKSIEDESIKGWIAELKDFLYDADDIIDRCMNEGTMILQDQPDRELSSSQTVCCKLPLFCSVQSLQFRHAIAIDIKSLNDKLEVIYKAKDLLHLLPSRSNQVYTTSRVTDGHSSSLVESDVVGFEIIEATTRLVESFISVEEQKCLVSSIVGMGGIGKTTLAQSIFNDPKIKNNFLLHSWSCVSKLSEPELLKEIIRNCDGHYGEATTITELQKILRDTIYGKHLFLVLDDVWDSNKWVDLLRNPVESGATKVRVLVTTRDVNVARKLGSVHIHNVNKLTTDSGWELLCKKVFTGRNLEDKQSLRDIGMQIVEKCDGLPLAIKTIAGVLITKDYSRKEWKRVLENSAWDTSGLPEDLHKALYISYEALSSPLRRCFLHCSLCLVEIDSDIVVREWIAEGYIKEEKNELMEDIAEDYYKELIKRSLIQPVPKFVDESVCTMHDSLRTLANVLGQDENLCGDPQEADLNSTPTKLRRLLISSTKDDVSLPQIILNQKCLRTLLISTPPTLEMDVIMSFSLLRVLRLNGEMINHLPNEIEDLIHLRSLNLNNTSLQELPDSLGRLTNLQFLTLSDCEALQTLPKSITKLCNLRCLDLERTYVNHMPKGIGKLEKLNDLEGFITGNGIDGDGRVQEGCDLGELQSLNNLRELQIQGLERAEEDVGASVLSSKKRLQHLRLYCTVKHQMCTEQETNRIEQVFDELCPPSCLEKLNIFGFFGARYPTWMSTRSIHNCLVDLIYLQLSHCNSCPCLPSLGQLPHLKVLKIVGATAVVSIGAEFLGSGVKQGSQKLPTAFPRLEELYLWNMQNWEEWSLGGEDNDVESSKLLLFPCLQRLGLQNCPKLKALPRGLSHTHIQRLYIHEVYSMETVEDIPTLSEKLDLKTSLHLSRVSNLPAVKKMFVYDCPKLECVEKLDSLQSLEFCDLKSNSLPEWLINFLQEKHQSFDDQFHLHVRITEEALKGCLRGSPAWSVLEQVPRVTAFTRKKRNPIMYLNYTKEPPFYDTNIEE</sequence>
<comment type="similarity">
    <text evidence="1">Belongs to the disease resistance NB-LRR family.</text>
</comment>
<evidence type="ECO:0000259" key="9">
    <source>
        <dbReference type="Pfam" id="PF23559"/>
    </source>
</evidence>
<keyword evidence="5" id="KW-0611">Plant defense</keyword>
<dbReference type="InterPro" id="IPR038005">
    <property type="entry name" value="RX-like_CC"/>
</dbReference>
<evidence type="ECO:0000259" key="7">
    <source>
        <dbReference type="Pfam" id="PF00931"/>
    </source>
</evidence>
<dbReference type="SUPFAM" id="SSF52540">
    <property type="entry name" value="P-loop containing nucleoside triphosphate hydrolases"/>
    <property type="match status" value="1"/>
</dbReference>
<dbReference type="Pfam" id="PF23559">
    <property type="entry name" value="WHD_DRP"/>
    <property type="match status" value="1"/>
</dbReference>
<dbReference type="SUPFAM" id="SSF52058">
    <property type="entry name" value="L domain-like"/>
    <property type="match status" value="1"/>
</dbReference>
<dbReference type="InterPro" id="IPR032675">
    <property type="entry name" value="LRR_dom_sf"/>
</dbReference>
<dbReference type="PANTHER" id="PTHR36766:SF70">
    <property type="entry name" value="DISEASE RESISTANCE PROTEIN RGA4"/>
    <property type="match status" value="1"/>
</dbReference>
<dbReference type="InterPro" id="IPR042197">
    <property type="entry name" value="Apaf_helical"/>
</dbReference>
<keyword evidence="6" id="KW-0067">ATP-binding</keyword>
<evidence type="ECO:0000259" key="10">
    <source>
        <dbReference type="Pfam" id="PF23598"/>
    </source>
</evidence>
<evidence type="ECO:0000256" key="5">
    <source>
        <dbReference type="ARBA" id="ARBA00022821"/>
    </source>
</evidence>
<dbReference type="InterPro" id="IPR041118">
    <property type="entry name" value="Rx_N"/>
</dbReference>
<proteinExistence type="inferred from homology"/>
<dbReference type="OrthoDB" id="1050628at2759"/>
<feature type="domain" description="Disease resistance N-terminal" evidence="8">
    <location>
        <begin position="8"/>
        <end position="85"/>
    </location>
</feature>
<dbReference type="Proteomes" id="UP001085076">
    <property type="component" value="Miscellaneous, Linkage group lg04"/>
</dbReference>
<dbReference type="GO" id="GO:0005524">
    <property type="term" value="F:ATP binding"/>
    <property type="evidence" value="ECO:0007669"/>
    <property type="project" value="UniProtKB-KW"/>
</dbReference>
<evidence type="ECO:0000256" key="4">
    <source>
        <dbReference type="ARBA" id="ARBA00022741"/>
    </source>
</evidence>
<keyword evidence="2" id="KW-0433">Leucine-rich repeat</keyword>
<dbReference type="AlphaFoldDB" id="A0A9D5HF83"/>
<dbReference type="GO" id="GO:0043531">
    <property type="term" value="F:ADP binding"/>
    <property type="evidence" value="ECO:0007669"/>
    <property type="project" value="InterPro"/>
</dbReference>
<evidence type="ECO:0008006" key="13">
    <source>
        <dbReference type="Google" id="ProtNLM"/>
    </source>
</evidence>
<keyword evidence="12" id="KW-1185">Reference proteome</keyword>
<dbReference type="InterPro" id="IPR027417">
    <property type="entry name" value="P-loop_NTPase"/>
</dbReference>
<organism evidence="11 12">
    <name type="scientific">Dioscorea zingiberensis</name>
    <dbReference type="NCBI Taxonomy" id="325984"/>
    <lineage>
        <taxon>Eukaryota</taxon>
        <taxon>Viridiplantae</taxon>
        <taxon>Streptophyta</taxon>
        <taxon>Embryophyta</taxon>
        <taxon>Tracheophyta</taxon>
        <taxon>Spermatophyta</taxon>
        <taxon>Magnoliopsida</taxon>
        <taxon>Liliopsida</taxon>
        <taxon>Dioscoreales</taxon>
        <taxon>Dioscoreaceae</taxon>
        <taxon>Dioscorea</taxon>
    </lineage>
</organism>
<dbReference type="CDD" id="cd14798">
    <property type="entry name" value="RX-CC_like"/>
    <property type="match status" value="1"/>
</dbReference>
<dbReference type="InterPro" id="IPR002182">
    <property type="entry name" value="NB-ARC"/>
</dbReference>
<evidence type="ECO:0000313" key="12">
    <source>
        <dbReference type="Proteomes" id="UP001085076"/>
    </source>
</evidence>
<evidence type="ECO:0000313" key="11">
    <source>
        <dbReference type="EMBL" id="KAJ0974284.1"/>
    </source>
</evidence>
<evidence type="ECO:0000256" key="3">
    <source>
        <dbReference type="ARBA" id="ARBA00022737"/>
    </source>
</evidence>
<evidence type="ECO:0000256" key="2">
    <source>
        <dbReference type="ARBA" id="ARBA00022614"/>
    </source>
</evidence>
<feature type="domain" description="Disease resistance R13L4/SHOC-2-like LRR" evidence="10">
    <location>
        <begin position="549"/>
        <end position="853"/>
    </location>
</feature>
<feature type="domain" description="Disease resistance protein winged helix" evidence="9">
    <location>
        <begin position="437"/>
        <end position="500"/>
    </location>
</feature>
<evidence type="ECO:0000256" key="1">
    <source>
        <dbReference type="ARBA" id="ARBA00008894"/>
    </source>
</evidence>